<proteinExistence type="predicted"/>
<organism evidence="1">
    <name type="scientific">Hemiselmis andersenii</name>
    <name type="common">Cryptophyte alga</name>
    <dbReference type="NCBI Taxonomy" id="464988"/>
    <lineage>
        <taxon>Eukaryota</taxon>
        <taxon>Cryptophyceae</taxon>
        <taxon>Cryptomonadales</taxon>
        <taxon>Hemiselmidaceae</taxon>
        <taxon>Hemiselmis</taxon>
    </lineage>
</organism>
<protein>
    <submittedName>
        <fullName evidence="1">Uncharacterized protein</fullName>
    </submittedName>
</protein>
<evidence type="ECO:0000313" key="1">
    <source>
        <dbReference type="EMBL" id="CAD8749846.1"/>
    </source>
</evidence>
<dbReference type="AlphaFoldDB" id="A0A6U2EES4"/>
<sequence>MVEREMWFRDSKAPNGWVVVHICYAERYSEERAKRRERQLVSSIRQVNLRYTTLHRTPGHGRTSCYESMLEGHYLMDTGFQLFTSDKGWNWAKDRNPNSMQDRVLQIISKTQMDGVTMWFPGDPQVTR</sequence>
<name>A0A6U2EES4_HEMAN</name>
<accession>A0A6U2EES4</accession>
<dbReference type="EMBL" id="HBFK01026853">
    <property type="protein sequence ID" value="CAD8749846.1"/>
    <property type="molecule type" value="Transcribed_RNA"/>
</dbReference>
<reference evidence="1" key="1">
    <citation type="submission" date="2021-01" db="EMBL/GenBank/DDBJ databases">
        <authorList>
            <person name="Corre E."/>
            <person name="Pelletier E."/>
            <person name="Niang G."/>
            <person name="Scheremetjew M."/>
            <person name="Finn R."/>
            <person name="Kale V."/>
            <person name="Holt S."/>
            <person name="Cochrane G."/>
            <person name="Meng A."/>
            <person name="Brown T."/>
            <person name="Cohen L."/>
        </authorList>
    </citation>
    <scope>NUCLEOTIDE SEQUENCE</scope>
    <source>
        <strain evidence="1">CCMP441</strain>
    </source>
</reference>
<gene>
    <name evidence="1" type="ORF">HAND1043_LOCUS16350</name>
</gene>